<dbReference type="Gene3D" id="3.75.10.10">
    <property type="entry name" value="L-arginine/glycine Amidinotransferase, Chain A"/>
    <property type="match status" value="1"/>
</dbReference>
<dbReference type="SUPFAM" id="SSF110083">
    <property type="entry name" value="Peptidylarginine deiminase Pad4, middle domain"/>
    <property type="match status" value="1"/>
</dbReference>
<keyword evidence="5" id="KW-1185">Reference proteome</keyword>
<dbReference type="Pfam" id="PF03068">
    <property type="entry name" value="PAD"/>
    <property type="match status" value="1"/>
</dbReference>
<feature type="domain" description="Protein-arginine deiminase C-terminal" evidence="3">
    <location>
        <begin position="211"/>
        <end position="633"/>
    </location>
</feature>
<dbReference type="InterPro" id="IPR036556">
    <property type="entry name" value="PAD_central_sf"/>
</dbReference>
<reference evidence="5" key="1">
    <citation type="journal article" date="2019" name="Int. J. Syst. Evol. Microbiol.">
        <title>The Global Catalogue of Microorganisms (GCM) 10K type strain sequencing project: providing services to taxonomists for standard genome sequencing and annotation.</title>
        <authorList>
            <consortium name="The Broad Institute Genomics Platform"/>
            <consortium name="The Broad Institute Genome Sequencing Center for Infectious Disease"/>
            <person name="Wu L."/>
            <person name="Ma J."/>
        </authorList>
    </citation>
    <scope>NUCLEOTIDE SEQUENCE [LARGE SCALE GENOMIC DNA]</scope>
    <source>
        <strain evidence="5">CGMCC 4.7396</strain>
    </source>
</reference>
<evidence type="ECO:0000313" key="4">
    <source>
        <dbReference type="EMBL" id="MFC3495638.1"/>
    </source>
</evidence>
<dbReference type="EMBL" id="JBHRWO010000021">
    <property type="protein sequence ID" value="MFC3495638.1"/>
    <property type="molecule type" value="Genomic_DNA"/>
</dbReference>
<feature type="compositionally biased region" description="Basic and acidic residues" evidence="1">
    <location>
        <begin position="540"/>
        <end position="549"/>
    </location>
</feature>
<evidence type="ECO:0000313" key="5">
    <source>
        <dbReference type="Proteomes" id="UP001595712"/>
    </source>
</evidence>
<dbReference type="SUPFAM" id="SSF55909">
    <property type="entry name" value="Pentein"/>
    <property type="match status" value="1"/>
</dbReference>
<protein>
    <submittedName>
        <fullName evidence="4">Protein-arginine deiminase domain-containing protein</fullName>
    </submittedName>
</protein>
<proteinExistence type="predicted"/>
<keyword evidence="2" id="KW-0472">Membrane</keyword>
<dbReference type="Proteomes" id="UP001595712">
    <property type="component" value="Unassembled WGS sequence"/>
</dbReference>
<gene>
    <name evidence="4" type="ORF">ACFO8M_24415</name>
</gene>
<comment type="caution">
    <text evidence="4">The sequence shown here is derived from an EMBL/GenBank/DDBJ whole genome shotgun (WGS) entry which is preliminary data.</text>
</comment>
<feature type="transmembrane region" description="Helical" evidence="2">
    <location>
        <begin position="15"/>
        <end position="38"/>
    </location>
</feature>
<keyword evidence="2" id="KW-1133">Transmembrane helix</keyword>
<dbReference type="PANTHER" id="PTHR10837:SF8">
    <property type="entry name" value="PROTEIN-ARGININE DEIMINASE"/>
    <property type="match status" value="1"/>
</dbReference>
<feature type="region of interest" description="Disordered" evidence="1">
    <location>
        <begin position="513"/>
        <end position="549"/>
    </location>
</feature>
<dbReference type="PANTHER" id="PTHR10837">
    <property type="entry name" value="PEPTIDYLARGININE DEIMINASE"/>
    <property type="match status" value="1"/>
</dbReference>
<keyword evidence="2" id="KW-0812">Transmembrane</keyword>
<feature type="compositionally biased region" description="Acidic residues" evidence="1">
    <location>
        <begin position="518"/>
        <end position="533"/>
    </location>
</feature>
<dbReference type="RefSeq" id="WP_387980376.1">
    <property type="nucleotide sequence ID" value="NZ_JBHRWO010000021.1"/>
</dbReference>
<evidence type="ECO:0000256" key="1">
    <source>
        <dbReference type="SAM" id="MobiDB-lite"/>
    </source>
</evidence>
<evidence type="ECO:0000256" key="2">
    <source>
        <dbReference type="SAM" id="Phobius"/>
    </source>
</evidence>
<feature type="region of interest" description="Disordered" evidence="1">
    <location>
        <begin position="429"/>
        <end position="452"/>
    </location>
</feature>
<organism evidence="4 5">
    <name type="scientific">Glycomyces rhizosphaerae</name>
    <dbReference type="NCBI Taxonomy" id="2054422"/>
    <lineage>
        <taxon>Bacteria</taxon>
        <taxon>Bacillati</taxon>
        <taxon>Actinomycetota</taxon>
        <taxon>Actinomycetes</taxon>
        <taxon>Glycomycetales</taxon>
        <taxon>Glycomycetaceae</taxon>
        <taxon>Glycomyces</taxon>
    </lineage>
</organism>
<dbReference type="InterPro" id="IPR013530">
    <property type="entry name" value="PAD_C"/>
</dbReference>
<dbReference type="InterPro" id="IPR004303">
    <property type="entry name" value="PAD"/>
</dbReference>
<accession>A0ABV7Q7P4</accession>
<sequence length="634" mass="67846">MANEEEPPVRRKRTAVIGGLVAGAVAVAAVVIAVPWALAGQGVADLRADTNRDGVVDVEGDSDVEGKGEWTEERGAVFLPNIGDSAGRGRPSDPANAGLSDAELAAIHDANDDVPRATENFAPLRTMPIDDLDGDATGTVALVGDGADKARLFLERGGEWVFVDESTELTRDELAAGLVLGIDGRDVIRPGEWDGTVTVRFTVEQGLMDDTDEVQMRVAPVLTHHHLQEVEQVVTSSDPGSPEQTRFVADLTERTGVIGQPDPIALNAPWDQWAQDYMEPGYATMPGPDGTVTSIRIIIRSPQTVREAGRQVFELRGPGVGAIQFEEGRRDEVNSMGNVETTPPYELNGVSYPAGRIITGAQGQKLPASLEFFQAQGAQDPIVLDSNWLGIGHVDEFVQFLPADNERGWTIAVMDPAVGRKVLEDAQAAGHGDALTNSRPVQEGGSDSFFPEPPKRTIDEYLADADALAQNESAASHIEENLEVLLKETGVGADEVVRIPALFEDMAFFSDAGASEEAPAEGEPSDEGAEEFEMPPGFANDDRGPDDPDHGWAAAYVPGAINGIVIGTDYLAPQQWGPVVDGTDIFAEAVSRAYADAGMTVQWIDDWDSHHVMGGEVHCGTNTLRTMATSWWEQ</sequence>
<name>A0ABV7Q7P4_9ACTN</name>
<evidence type="ECO:0000259" key="3">
    <source>
        <dbReference type="Pfam" id="PF03068"/>
    </source>
</evidence>